<gene>
    <name evidence="1" type="ordered locus">Dda3937_02986</name>
</gene>
<organism evidence="1 2">
    <name type="scientific">Dickeya dadantii (strain 3937)</name>
    <name type="common">Erwinia chrysanthemi (strain 3937)</name>
    <dbReference type="NCBI Taxonomy" id="198628"/>
    <lineage>
        <taxon>Bacteria</taxon>
        <taxon>Pseudomonadati</taxon>
        <taxon>Pseudomonadota</taxon>
        <taxon>Gammaproteobacteria</taxon>
        <taxon>Enterobacterales</taxon>
        <taxon>Pectobacteriaceae</taxon>
        <taxon>Dickeya</taxon>
    </lineage>
</organism>
<name>E0SJA8_DICD3</name>
<proteinExistence type="predicted"/>
<accession>E0SJA8</accession>
<keyword evidence="2" id="KW-1185">Reference proteome</keyword>
<protein>
    <submittedName>
        <fullName evidence="1">Uncharacterized protein</fullName>
    </submittedName>
</protein>
<sequence>MWLQGNISNAGKSGQYPTTSLYAIAGALQIALTSYTPSKRKICVSRHPSHLPILESIDHRSFLHHFPMIIVPHPVTGDWHY</sequence>
<reference evidence="1 2" key="1">
    <citation type="journal article" date="2011" name="J. Bacteriol.">
        <title>Genome sequence of the plant-pathogenic bacterium Dickeya dadantii 3937.</title>
        <authorList>
            <person name="Glasner J.D."/>
            <person name="Yang C.H."/>
            <person name="Reverchon S."/>
            <person name="Hugouvieux-Cotte-Pattat N."/>
            <person name="Condemine G."/>
            <person name="Bohin J.P."/>
            <person name="Van Gijsegem F."/>
            <person name="Yang S."/>
            <person name="Franza T."/>
            <person name="Expert D."/>
            <person name="Plunkett G. III"/>
            <person name="San Francisco M.J."/>
            <person name="Charkowski A.O."/>
            <person name="Py B."/>
            <person name="Bell K."/>
            <person name="Rauscher L."/>
            <person name="Rodriguez-Palenzuela P."/>
            <person name="Toussaint A."/>
            <person name="Holeva M.C."/>
            <person name="He S.Y."/>
            <person name="Douet V."/>
            <person name="Boccara M."/>
            <person name="Blanco C."/>
            <person name="Toth I."/>
            <person name="Anderson B.D."/>
            <person name="Biehl B.S."/>
            <person name="Mau B."/>
            <person name="Flynn S.M."/>
            <person name="Barras F."/>
            <person name="Lindeberg M."/>
            <person name="Birch P.R."/>
            <person name="Tsuyumu S."/>
            <person name="Shi X."/>
            <person name="Hibbing M."/>
            <person name="Yap M.N."/>
            <person name="Carpentier M."/>
            <person name="Dassa E."/>
            <person name="Umehara M."/>
            <person name="Kim J.F."/>
            <person name="Rusch M."/>
            <person name="Soni P."/>
            <person name="Mayhew G.F."/>
            <person name="Fouts D.E."/>
            <person name="Gill S.R."/>
            <person name="Blattner F.R."/>
            <person name="Keen N.T."/>
            <person name="Perna N.T."/>
        </authorList>
    </citation>
    <scope>NUCLEOTIDE SEQUENCE [LARGE SCALE GENOMIC DNA]</scope>
    <source>
        <strain evidence="1 2">3937</strain>
    </source>
</reference>
<evidence type="ECO:0000313" key="2">
    <source>
        <dbReference type="Proteomes" id="UP000006859"/>
    </source>
</evidence>
<evidence type="ECO:0000313" key="1">
    <source>
        <dbReference type="EMBL" id="ADM97909.1"/>
    </source>
</evidence>
<dbReference type="STRING" id="198628.Dda3937_02986"/>
<dbReference type="EMBL" id="CP002038">
    <property type="protein sequence ID" value="ADM97909.1"/>
    <property type="molecule type" value="Genomic_DNA"/>
</dbReference>
<dbReference type="Proteomes" id="UP000006859">
    <property type="component" value="Chromosome"/>
</dbReference>
<dbReference type="KEGG" id="ddd:Dda3937_02986"/>
<dbReference type="AlphaFoldDB" id="E0SJA8"/>
<dbReference type="HOGENOM" id="CLU_2568344_0_0_6"/>